<name>A0A5B1CL21_9BACT</name>
<keyword evidence="2" id="KW-1185">Reference proteome</keyword>
<dbReference type="RefSeq" id="WP_084422280.1">
    <property type="nucleotide sequence ID" value="NZ_LWSK01000003.1"/>
</dbReference>
<sequence>MESDIQFTETEIQLARQLRSLGLPWTPMPGQFVLDESGLVQRESPFQSGVFFVLNYEYFMKIAGGVDRFREIMLWLPTWEECRKLLRQMGVNDAQVAKHLIDCGGLEDGQERRRLYELMVQHLGSNA</sequence>
<dbReference type="Proteomes" id="UP000322699">
    <property type="component" value="Unassembled WGS sequence"/>
</dbReference>
<dbReference type="OrthoDB" id="282813at2"/>
<evidence type="ECO:0000313" key="2">
    <source>
        <dbReference type="Proteomes" id="UP000322699"/>
    </source>
</evidence>
<dbReference type="EMBL" id="VRLW01000001">
    <property type="protein sequence ID" value="KAA1261032.1"/>
    <property type="molecule type" value="Genomic_DNA"/>
</dbReference>
<proteinExistence type="predicted"/>
<evidence type="ECO:0000313" key="1">
    <source>
        <dbReference type="EMBL" id="KAA1261032.1"/>
    </source>
</evidence>
<comment type="caution">
    <text evidence="1">The sequence shown here is derived from an EMBL/GenBank/DDBJ whole genome shotgun (WGS) entry which is preliminary data.</text>
</comment>
<reference evidence="1 2" key="1">
    <citation type="submission" date="2019-08" db="EMBL/GenBank/DDBJ databases">
        <title>Deep-cultivation of Planctomycetes and their phenomic and genomic characterization uncovers novel biology.</title>
        <authorList>
            <person name="Wiegand S."/>
            <person name="Jogler M."/>
            <person name="Boedeker C."/>
            <person name="Pinto D."/>
            <person name="Vollmers J."/>
            <person name="Rivas-Marin E."/>
            <person name="Kohn T."/>
            <person name="Peeters S.H."/>
            <person name="Heuer A."/>
            <person name="Rast P."/>
            <person name="Oberbeckmann S."/>
            <person name="Bunk B."/>
            <person name="Jeske O."/>
            <person name="Meyerdierks A."/>
            <person name="Storesund J.E."/>
            <person name="Kallscheuer N."/>
            <person name="Luecker S."/>
            <person name="Lage O.M."/>
            <person name="Pohl T."/>
            <person name="Merkel B.J."/>
            <person name="Hornburger P."/>
            <person name="Mueller R.-W."/>
            <person name="Bruemmer F."/>
            <person name="Labrenz M."/>
            <person name="Spormann A.M."/>
            <person name="Op Den Camp H."/>
            <person name="Overmann J."/>
            <person name="Amann R."/>
            <person name="Jetten M.S.M."/>
            <person name="Mascher T."/>
            <person name="Medema M.H."/>
            <person name="Devos D.P."/>
            <person name="Kaster A.-K."/>
            <person name="Ovreas L."/>
            <person name="Rohde M."/>
            <person name="Galperin M.Y."/>
            <person name="Jogler C."/>
        </authorList>
    </citation>
    <scope>NUCLEOTIDE SEQUENCE [LARGE SCALE GENOMIC DNA]</scope>
    <source>
        <strain evidence="1 2">LF1</strain>
    </source>
</reference>
<protein>
    <submittedName>
        <fullName evidence="1">Uncharacterized protein</fullName>
    </submittedName>
</protein>
<accession>A0A5B1CL21</accession>
<gene>
    <name evidence="1" type="ORF">LF1_35750</name>
</gene>
<organism evidence="1 2">
    <name type="scientific">Rubripirellula obstinata</name>
    <dbReference type="NCBI Taxonomy" id="406547"/>
    <lineage>
        <taxon>Bacteria</taxon>
        <taxon>Pseudomonadati</taxon>
        <taxon>Planctomycetota</taxon>
        <taxon>Planctomycetia</taxon>
        <taxon>Pirellulales</taxon>
        <taxon>Pirellulaceae</taxon>
        <taxon>Rubripirellula</taxon>
    </lineage>
</organism>
<dbReference type="AlphaFoldDB" id="A0A5B1CL21"/>